<evidence type="ECO:0008006" key="7">
    <source>
        <dbReference type="Google" id="ProtNLM"/>
    </source>
</evidence>
<dbReference type="OrthoDB" id="537616at2759"/>
<dbReference type="Pfam" id="PF02170">
    <property type="entry name" value="PAZ"/>
    <property type="match status" value="1"/>
</dbReference>
<dbReference type="CDD" id="cd02846">
    <property type="entry name" value="PAZ_argonaute_like"/>
    <property type="match status" value="1"/>
</dbReference>
<evidence type="ECO:0000259" key="4">
    <source>
        <dbReference type="PROSITE" id="PS50822"/>
    </source>
</evidence>
<dbReference type="Pfam" id="PF16486">
    <property type="entry name" value="ArgoN"/>
    <property type="match status" value="1"/>
</dbReference>
<dbReference type="InterPro" id="IPR012337">
    <property type="entry name" value="RNaseH-like_sf"/>
</dbReference>
<dbReference type="SUPFAM" id="SSF53098">
    <property type="entry name" value="Ribonuclease H-like"/>
    <property type="match status" value="1"/>
</dbReference>
<feature type="region of interest" description="Disordered" evidence="2">
    <location>
        <begin position="109"/>
        <end position="129"/>
    </location>
</feature>
<sequence length="943" mass="102132">MLISQFHHKCMRPHERRTARCHNIIIARFARETGSGRGKPANQTNSEDIYKGLVLKRTPTTLDCSNRAASPGIGKAGRPTKVLTNLFKLSMPTSVVAYKYSVDIAPVSSVQSSSGTTSTSPVSKRPARKVSREDCAAIMKQLSSTHGWENEMVFDNASLLHSIRATLEGTYEVLVKMDAQIEKTFQVKIAKVDSLDVKQAISSYVTGTGSPTTTTNLIPSINLMDMVSKATAAEDVDSVRTPSGYLSYKTASQAQSFGQQLLKILSGFRSSVRVVKSGVVMSLDHQVGAVLEDGPLMEVLIKAARFKGPADLIKLKQKFEAARVDITDFQVKLSHTGQKIRLQGFSPQSARELKFKLKEENNRETTVEKYYKERYNVILKHPELPCVLAKNGSAFPVELCSVVRSQRRNQVKDARQQAQLIKELGRKIQEILTALKGPLGSLQGPIAKAFGLSLDRTDPLTVNARRIPGPMLEFKGLKQVPTGSEGAWRAPGGAPIKEPGRWTSGAILVLMAEGSLERQGVDNLQLSLGKQLKAMGCPFPTATPKVWAVPGSRVSKGDVEGLMRKAFEAAKKSCGGKPPELMLVVLPQGGDVEIRNEVKRVGHAMLNVATQCCDSFKAGVTQDLEARKLDQYTSNVALKVNTKLGGTTAELAGTMDDYAPFLEGKHFMVIGADVSRSAAAGRSNTSITYGAVVGTVNRQAVRLSQPQMLVQVGKNDDLIYGMEEAAGELIKSYAGANGGALPEVILLYRDGVSESFYDQVLAKEFTDLKKACASIREGYNPKVTFVIVSRGHNVRFFPARGDDAGTHKSGNILPGTVVDDAIIDKFAFEFYLNSHAGIFGTNKVPKYTVLVDEFGFTSDSMQIFTHWLCHTYSLCNRSVSTPPVVKYADKAAEEARQIGVAEAAALVQAAAASGSAAVTSGAFKDYTLLSPLGMSRAQSMSFV</sequence>
<dbReference type="AlphaFoldDB" id="A0A250XJH8"/>
<feature type="domain" description="PAZ" evidence="3">
    <location>
        <begin position="295"/>
        <end position="404"/>
    </location>
</feature>
<dbReference type="InterPro" id="IPR032474">
    <property type="entry name" value="Argonaute_N"/>
</dbReference>
<reference evidence="5 6" key="1">
    <citation type="submission" date="2017-08" db="EMBL/GenBank/DDBJ databases">
        <title>Acidophilic green algal genome provides insights into adaptation to an acidic environment.</title>
        <authorList>
            <person name="Hirooka S."/>
            <person name="Hirose Y."/>
            <person name="Kanesaki Y."/>
            <person name="Higuchi S."/>
            <person name="Fujiwara T."/>
            <person name="Onuma R."/>
            <person name="Era A."/>
            <person name="Ohbayashi R."/>
            <person name="Uzuka A."/>
            <person name="Nozaki H."/>
            <person name="Yoshikawa H."/>
            <person name="Miyagishima S.Y."/>
        </authorList>
    </citation>
    <scope>NUCLEOTIDE SEQUENCE [LARGE SCALE GENOMIC DNA]</scope>
    <source>
        <strain evidence="5 6">NIES-2499</strain>
    </source>
</reference>
<dbReference type="InterPro" id="IPR003100">
    <property type="entry name" value="PAZ_dom"/>
</dbReference>
<evidence type="ECO:0000256" key="2">
    <source>
        <dbReference type="SAM" id="MobiDB-lite"/>
    </source>
</evidence>
<dbReference type="PROSITE" id="PS50822">
    <property type="entry name" value="PIWI"/>
    <property type="match status" value="1"/>
</dbReference>
<dbReference type="InterPro" id="IPR003165">
    <property type="entry name" value="Piwi"/>
</dbReference>
<evidence type="ECO:0000313" key="5">
    <source>
        <dbReference type="EMBL" id="GAX83072.1"/>
    </source>
</evidence>
<proteinExistence type="inferred from homology"/>
<comment type="similarity">
    <text evidence="1">Belongs to the argonaute family. Ago subfamily.</text>
</comment>
<dbReference type="Proteomes" id="UP000232323">
    <property type="component" value="Unassembled WGS sequence"/>
</dbReference>
<dbReference type="SMART" id="SM00950">
    <property type="entry name" value="Piwi"/>
    <property type="match status" value="1"/>
</dbReference>
<dbReference type="PROSITE" id="PS50821">
    <property type="entry name" value="PAZ"/>
    <property type="match status" value="1"/>
</dbReference>
<dbReference type="Gene3D" id="3.30.420.10">
    <property type="entry name" value="Ribonuclease H-like superfamily/Ribonuclease H"/>
    <property type="match status" value="1"/>
</dbReference>
<dbReference type="Gene3D" id="2.170.260.10">
    <property type="entry name" value="paz domain"/>
    <property type="match status" value="1"/>
</dbReference>
<feature type="compositionally biased region" description="Low complexity" evidence="2">
    <location>
        <begin position="109"/>
        <end position="123"/>
    </location>
</feature>
<accession>A0A250XJH8</accession>
<feature type="domain" description="Piwi" evidence="4">
    <location>
        <begin position="581"/>
        <end position="900"/>
    </location>
</feature>
<dbReference type="STRING" id="1157962.A0A250XJH8"/>
<protein>
    <recommendedName>
        <fullName evidence="7">Piwi domain-containing protein</fullName>
    </recommendedName>
</protein>
<dbReference type="SUPFAM" id="SSF101690">
    <property type="entry name" value="PAZ domain"/>
    <property type="match status" value="1"/>
</dbReference>
<gene>
    <name evidence="5" type="ORF">CEUSTIGMA_g10498.t1</name>
</gene>
<dbReference type="PANTHER" id="PTHR22891">
    <property type="entry name" value="EUKARYOTIC TRANSLATION INITIATION FACTOR 2C"/>
    <property type="match status" value="1"/>
</dbReference>
<evidence type="ECO:0000313" key="6">
    <source>
        <dbReference type="Proteomes" id="UP000232323"/>
    </source>
</evidence>
<dbReference type="Pfam" id="PF02171">
    <property type="entry name" value="Piwi"/>
    <property type="match status" value="1"/>
</dbReference>
<evidence type="ECO:0000256" key="1">
    <source>
        <dbReference type="ARBA" id="ARBA00008201"/>
    </source>
</evidence>
<dbReference type="EMBL" id="BEGY01000091">
    <property type="protein sequence ID" value="GAX83072.1"/>
    <property type="molecule type" value="Genomic_DNA"/>
</dbReference>
<dbReference type="InterPro" id="IPR036397">
    <property type="entry name" value="RNaseH_sf"/>
</dbReference>
<dbReference type="Gene3D" id="3.40.50.2300">
    <property type="match status" value="1"/>
</dbReference>
<evidence type="ECO:0000259" key="3">
    <source>
        <dbReference type="PROSITE" id="PS50821"/>
    </source>
</evidence>
<dbReference type="GO" id="GO:0003723">
    <property type="term" value="F:RNA binding"/>
    <property type="evidence" value="ECO:0007669"/>
    <property type="project" value="InterPro"/>
</dbReference>
<keyword evidence="6" id="KW-1185">Reference proteome</keyword>
<organism evidence="5 6">
    <name type="scientific">Chlamydomonas eustigma</name>
    <dbReference type="NCBI Taxonomy" id="1157962"/>
    <lineage>
        <taxon>Eukaryota</taxon>
        <taxon>Viridiplantae</taxon>
        <taxon>Chlorophyta</taxon>
        <taxon>core chlorophytes</taxon>
        <taxon>Chlorophyceae</taxon>
        <taxon>CS clade</taxon>
        <taxon>Chlamydomonadales</taxon>
        <taxon>Chlamydomonadaceae</taxon>
        <taxon>Chlamydomonas</taxon>
    </lineage>
</organism>
<comment type="caution">
    <text evidence="5">The sequence shown here is derived from an EMBL/GenBank/DDBJ whole genome shotgun (WGS) entry which is preliminary data.</text>
</comment>
<dbReference type="InterPro" id="IPR036085">
    <property type="entry name" value="PAZ_dom_sf"/>
</dbReference>
<name>A0A250XJH8_9CHLO</name>